<reference evidence="9 10" key="1">
    <citation type="submission" date="2006-03" db="EMBL/GenBank/DDBJ databases">
        <title>Complete sequence of chromosome of Nitrobacter hamburgensis X14.</title>
        <authorList>
            <consortium name="US DOE Joint Genome Institute"/>
            <person name="Copeland A."/>
            <person name="Lucas S."/>
            <person name="Lapidus A."/>
            <person name="Barry K."/>
            <person name="Detter J.C."/>
            <person name="Glavina del Rio T."/>
            <person name="Hammon N."/>
            <person name="Israni S."/>
            <person name="Dalin E."/>
            <person name="Tice H."/>
            <person name="Pitluck S."/>
            <person name="Chain P."/>
            <person name="Malfatti S."/>
            <person name="Shin M."/>
            <person name="Vergez L."/>
            <person name="Schmutz J."/>
            <person name="Larimer F."/>
            <person name="Land M."/>
            <person name="Hauser L."/>
            <person name="Kyrpides N."/>
            <person name="Ivanova N."/>
            <person name="Ward B."/>
            <person name="Arp D."/>
            <person name="Klotz M."/>
            <person name="Stein L."/>
            <person name="O'Mullan G."/>
            <person name="Starkenburg S."/>
            <person name="Sayavedra L."/>
            <person name="Poret-Peterson A.T."/>
            <person name="Gentry M.E."/>
            <person name="Bruce D."/>
            <person name="Richardson P."/>
        </authorList>
    </citation>
    <scope>NUCLEOTIDE SEQUENCE [LARGE SCALE GENOMIC DNA]</scope>
    <source>
        <strain evidence="10">DSM 10229 / NCIMB 13809 / X14</strain>
    </source>
</reference>
<accession>Q1QIZ7</accession>
<comment type="catalytic activity">
    <reaction evidence="1 7">
        <text>dTDP-alpha-D-glucose = dTDP-4-dehydro-6-deoxy-alpha-D-glucose + H2O</text>
        <dbReference type="Rhea" id="RHEA:17221"/>
        <dbReference type="ChEBI" id="CHEBI:15377"/>
        <dbReference type="ChEBI" id="CHEBI:57477"/>
        <dbReference type="ChEBI" id="CHEBI:57649"/>
        <dbReference type="EC" id="4.2.1.46"/>
    </reaction>
</comment>
<dbReference type="InterPro" id="IPR036291">
    <property type="entry name" value="NAD(P)-bd_dom_sf"/>
</dbReference>
<dbReference type="Gene3D" id="3.40.50.720">
    <property type="entry name" value="NAD(P)-binding Rossmann-like Domain"/>
    <property type="match status" value="1"/>
</dbReference>
<dbReference type="Proteomes" id="UP000001953">
    <property type="component" value="Chromosome"/>
</dbReference>
<proteinExistence type="inferred from homology"/>
<name>Q1QIZ7_NITHX</name>
<dbReference type="EC" id="4.2.1.46" evidence="4 7"/>
<comment type="cofactor">
    <cofactor evidence="2 7">
        <name>NAD(+)</name>
        <dbReference type="ChEBI" id="CHEBI:57540"/>
    </cofactor>
</comment>
<dbReference type="InterPro" id="IPR005888">
    <property type="entry name" value="dTDP_Gluc_deHydtase"/>
</dbReference>
<organism evidence="9 10">
    <name type="scientific">Nitrobacter hamburgensis (strain DSM 10229 / NCIMB 13809 / X14)</name>
    <dbReference type="NCBI Taxonomy" id="323097"/>
    <lineage>
        <taxon>Bacteria</taxon>
        <taxon>Pseudomonadati</taxon>
        <taxon>Pseudomonadota</taxon>
        <taxon>Alphaproteobacteria</taxon>
        <taxon>Hyphomicrobiales</taxon>
        <taxon>Nitrobacteraceae</taxon>
        <taxon>Nitrobacter</taxon>
    </lineage>
</organism>
<evidence type="ECO:0000313" key="9">
    <source>
        <dbReference type="EMBL" id="ABE63800.1"/>
    </source>
</evidence>
<dbReference type="OrthoDB" id="9801785at2"/>
<dbReference type="Gene3D" id="3.90.25.10">
    <property type="entry name" value="UDP-galactose 4-epimerase, domain 1"/>
    <property type="match status" value="1"/>
</dbReference>
<evidence type="ECO:0000256" key="3">
    <source>
        <dbReference type="ARBA" id="ARBA00008178"/>
    </source>
</evidence>
<dbReference type="HOGENOM" id="CLU_007383_1_14_5"/>
<dbReference type="PANTHER" id="PTHR43000">
    <property type="entry name" value="DTDP-D-GLUCOSE 4,6-DEHYDRATASE-RELATED"/>
    <property type="match status" value="1"/>
</dbReference>
<dbReference type="InterPro" id="IPR016040">
    <property type="entry name" value="NAD(P)-bd_dom"/>
</dbReference>
<dbReference type="EMBL" id="CP000319">
    <property type="protein sequence ID" value="ABE63800.1"/>
    <property type="molecule type" value="Genomic_DNA"/>
</dbReference>
<dbReference type="NCBIfam" id="TIGR01181">
    <property type="entry name" value="dTDP_gluc_dehyt"/>
    <property type="match status" value="1"/>
</dbReference>
<dbReference type="SUPFAM" id="SSF51735">
    <property type="entry name" value="NAD(P)-binding Rossmann-fold domains"/>
    <property type="match status" value="1"/>
</dbReference>
<dbReference type="AlphaFoldDB" id="Q1QIZ7"/>
<gene>
    <name evidence="9" type="ordered locus">Nham_3054</name>
</gene>
<evidence type="ECO:0000259" key="8">
    <source>
        <dbReference type="Pfam" id="PF16363"/>
    </source>
</evidence>
<feature type="domain" description="NAD(P)-binding" evidence="8">
    <location>
        <begin position="4"/>
        <end position="321"/>
    </location>
</feature>
<keyword evidence="5" id="KW-0520">NAD</keyword>
<dbReference type="STRING" id="323097.Nham_3054"/>
<evidence type="ECO:0000256" key="7">
    <source>
        <dbReference type="RuleBase" id="RU004473"/>
    </source>
</evidence>
<evidence type="ECO:0000256" key="6">
    <source>
        <dbReference type="ARBA" id="ARBA00023239"/>
    </source>
</evidence>
<evidence type="ECO:0000256" key="4">
    <source>
        <dbReference type="ARBA" id="ARBA00011990"/>
    </source>
</evidence>
<dbReference type="eggNOG" id="COG1088">
    <property type="taxonomic scope" value="Bacteria"/>
</dbReference>
<dbReference type="GO" id="GO:0009225">
    <property type="term" value="P:nucleotide-sugar metabolic process"/>
    <property type="evidence" value="ECO:0007669"/>
    <property type="project" value="InterPro"/>
</dbReference>
<evidence type="ECO:0000256" key="5">
    <source>
        <dbReference type="ARBA" id="ARBA00023027"/>
    </source>
</evidence>
<evidence type="ECO:0000256" key="1">
    <source>
        <dbReference type="ARBA" id="ARBA00001539"/>
    </source>
</evidence>
<evidence type="ECO:0000313" key="10">
    <source>
        <dbReference type="Proteomes" id="UP000001953"/>
    </source>
</evidence>
<comment type="similarity">
    <text evidence="3 7">Belongs to the NAD(P)-dependent epimerase/dehydratase family. dTDP-glucose dehydratase subfamily.</text>
</comment>
<dbReference type="GO" id="GO:0008460">
    <property type="term" value="F:dTDP-glucose 4,6-dehydratase activity"/>
    <property type="evidence" value="ECO:0007669"/>
    <property type="project" value="UniProtKB-EC"/>
</dbReference>
<dbReference type="CDD" id="cd05246">
    <property type="entry name" value="dTDP_GD_SDR_e"/>
    <property type="match status" value="1"/>
</dbReference>
<evidence type="ECO:0000256" key="2">
    <source>
        <dbReference type="ARBA" id="ARBA00001911"/>
    </source>
</evidence>
<keyword evidence="10" id="KW-1185">Reference proteome</keyword>
<sequence length="350" mass="39068">MRVLVTGGAGFIGSAVCRRLVLGYGTAVVNIDKLTYAANLRSLDALAGEPGYAFEQVDICDRADVEGVFAKYEPDATIHLAAESHVDRSITGPSAFINTNVVGTYNMLEAARKYYDRLTPERRDRFRFVHVSTDEVYGSLGAAGLFCEETSYRPSSPYSASKAASDHLAHAWFKTYELPVIISNCSNNYGPYQFPEKLIPLAILNAIECKPLPIYGRGRNVRDWLYVDDHADGLIALLRCGSPGEKYNFGGNSERTNLEVVELICDTLDCMMPAPDERRSLIRFVADRPGHDLRYAIDASKARRELGWAPKGTFEKGIEQTVHWYLDNRSWWAPSRAHVYKGERLGLVRA</sequence>
<dbReference type="Pfam" id="PF16363">
    <property type="entry name" value="GDP_Man_Dehyd"/>
    <property type="match status" value="1"/>
</dbReference>
<dbReference type="RefSeq" id="WP_011511460.1">
    <property type="nucleotide sequence ID" value="NC_007964.1"/>
</dbReference>
<dbReference type="KEGG" id="nha:Nham_3054"/>
<keyword evidence="6 7" id="KW-0456">Lyase</keyword>
<protein>
    <recommendedName>
        <fullName evidence="4 7">dTDP-glucose 4,6-dehydratase</fullName>
        <ecNumber evidence="4 7">4.2.1.46</ecNumber>
    </recommendedName>
</protein>